<feature type="transmembrane region" description="Helical" evidence="5">
    <location>
        <begin position="59"/>
        <end position="84"/>
    </location>
</feature>
<proteinExistence type="predicted"/>
<protein>
    <recommendedName>
        <fullName evidence="10">DUF106 domain-containing protein</fullName>
    </recommendedName>
</protein>
<keyword evidence="4 5" id="KW-0472">Membrane</keyword>
<dbReference type="Pfam" id="PF01956">
    <property type="entry name" value="EMC3_TMCO1"/>
    <property type="match status" value="1"/>
</dbReference>
<dbReference type="InterPro" id="IPR038978">
    <property type="entry name" value="MJ0935"/>
</dbReference>
<evidence type="ECO:0000313" key="6">
    <source>
        <dbReference type="EMBL" id="KPV46381.1"/>
    </source>
</evidence>
<comment type="subcellular location">
    <subcellularLocation>
        <location evidence="1">Membrane</location>
        <topology evidence="1">Multi-pass membrane protein</topology>
    </subcellularLocation>
</comment>
<keyword evidence="2 5" id="KW-0812">Transmembrane</keyword>
<evidence type="ECO:0000313" key="7">
    <source>
        <dbReference type="EMBL" id="KQB36736.1"/>
    </source>
</evidence>
<evidence type="ECO:0000313" key="8">
    <source>
        <dbReference type="Proteomes" id="UP000050320"/>
    </source>
</evidence>
<evidence type="ECO:0000256" key="4">
    <source>
        <dbReference type="ARBA" id="ARBA00023136"/>
    </source>
</evidence>
<evidence type="ECO:0000313" key="9">
    <source>
        <dbReference type="Proteomes" id="UP000050515"/>
    </source>
</evidence>
<feature type="transmembrane region" description="Helical" evidence="5">
    <location>
        <begin position="141"/>
        <end position="162"/>
    </location>
</feature>
<dbReference type="PATRIC" id="fig|507754.4.peg.630"/>
<reference evidence="6 9" key="1">
    <citation type="submission" date="2015-09" db="EMBL/GenBank/DDBJ databases">
        <title>Draft genome sequence of Acidiplasma aeolicum DSM 18409.</title>
        <authorList>
            <person name="Hemp J."/>
        </authorList>
    </citation>
    <scope>NUCLEOTIDE SEQUENCE [LARGE SCALE GENOMIC DNA]</scope>
    <source>
        <strain evidence="6 9">V</strain>
    </source>
</reference>
<dbReference type="RefSeq" id="WP_048101748.1">
    <property type="nucleotide sequence ID" value="NZ_JBBYJF010000003.1"/>
</dbReference>
<evidence type="ECO:0000256" key="5">
    <source>
        <dbReference type="SAM" id="Phobius"/>
    </source>
</evidence>
<comment type="caution">
    <text evidence="7">The sequence shown here is derived from an EMBL/GenBank/DDBJ whole genome shotgun (WGS) entry which is preliminary data.</text>
</comment>
<dbReference type="PANTHER" id="PTHR42198:SF1">
    <property type="entry name" value="INTEGRAL MEMBRANE PROTEIN"/>
    <property type="match status" value="1"/>
</dbReference>
<dbReference type="OrthoDB" id="84619at2157"/>
<organism evidence="7 8">
    <name type="scientific">Acidiplasma aeolicum</name>
    <dbReference type="NCBI Taxonomy" id="507754"/>
    <lineage>
        <taxon>Archaea</taxon>
        <taxon>Methanobacteriati</taxon>
        <taxon>Thermoplasmatota</taxon>
        <taxon>Thermoplasmata</taxon>
        <taxon>Thermoplasmatales</taxon>
        <taxon>Ferroplasmaceae</taxon>
        <taxon>Acidiplasma</taxon>
    </lineage>
</organism>
<dbReference type="EMBL" id="LKBG01000001">
    <property type="protein sequence ID" value="KQB36736.1"/>
    <property type="molecule type" value="Genomic_DNA"/>
</dbReference>
<dbReference type="GO" id="GO:0016020">
    <property type="term" value="C:membrane"/>
    <property type="evidence" value="ECO:0007669"/>
    <property type="project" value="UniProtKB-SubCell"/>
</dbReference>
<reference evidence="7 8" key="2">
    <citation type="submission" date="2015-09" db="EMBL/GenBank/DDBJ databases">
        <title>Heavy metals and arsenic resistance mechanisms in polyextremophilic archaea of the family Ferroplasmaceae.</title>
        <authorList>
            <person name="Bulaev A.G."/>
            <person name="Kanygina A.V."/>
        </authorList>
    </citation>
    <scope>NUCLEOTIDE SEQUENCE [LARGE SCALE GENOMIC DNA]</scope>
    <source>
        <strain evidence="7 8">VT</strain>
    </source>
</reference>
<feature type="transmembrane region" description="Helical" evidence="5">
    <location>
        <begin position="182"/>
        <end position="207"/>
    </location>
</feature>
<keyword evidence="3 5" id="KW-1133">Transmembrane helix</keyword>
<dbReference type="Proteomes" id="UP000050320">
    <property type="component" value="Unassembled WGS sequence"/>
</dbReference>
<dbReference type="SMART" id="SM01415">
    <property type="entry name" value="DUF106"/>
    <property type="match status" value="1"/>
</dbReference>
<feature type="transmembrane region" description="Helical" evidence="5">
    <location>
        <begin position="21"/>
        <end position="39"/>
    </location>
</feature>
<evidence type="ECO:0000256" key="1">
    <source>
        <dbReference type="ARBA" id="ARBA00004141"/>
    </source>
</evidence>
<dbReference type="AlphaFoldDB" id="A0A0Q0RLX1"/>
<dbReference type="InterPro" id="IPR002809">
    <property type="entry name" value="EMC3/TMCO1"/>
</dbReference>
<gene>
    <name evidence="7" type="ORF">AOG54_00205</name>
    <name evidence="6" type="ORF">SE19_05685</name>
</gene>
<evidence type="ECO:0000256" key="2">
    <source>
        <dbReference type="ARBA" id="ARBA00022692"/>
    </source>
</evidence>
<sequence length="227" mass="26577">MQQANKPAAQQQMQKFLMIEFIFMFAGLGLIFIISDPAIRNPIGYDMNKVFMPILGFHYQYPILTIMLTGIILGLISSIPRYFFTDWIKMGKAQTVSRAYQQAMRQAMRDGDRVKVQKLQKMSMERQMDQAAISMNTMKPLFVTEVFFFLIFIWLYVFILTLNYQVVAMPWDFDLNIVTTKVYIIPLWMALYTLGNLAVGYFVTMIMKYVDFTYKIKKIEEEEASSL</sequence>
<keyword evidence="8" id="KW-1185">Reference proteome</keyword>
<dbReference type="GeneID" id="84222230"/>
<dbReference type="PANTHER" id="PTHR42198">
    <property type="entry name" value="INTEGRAL MEMBRANE PROTEIN"/>
    <property type="match status" value="1"/>
</dbReference>
<evidence type="ECO:0000256" key="3">
    <source>
        <dbReference type="ARBA" id="ARBA00022989"/>
    </source>
</evidence>
<accession>A0A0Q0RLX1</accession>
<name>A0A0Q0RLX1_9ARCH</name>
<evidence type="ECO:0008006" key="10">
    <source>
        <dbReference type="Google" id="ProtNLM"/>
    </source>
</evidence>
<dbReference type="Proteomes" id="UP000050515">
    <property type="component" value="Unassembled WGS sequence"/>
</dbReference>
<dbReference type="EMBL" id="LJCQ01000254">
    <property type="protein sequence ID" value="KPV46381.1"/>
    <property type="molecule type" value="Genomic_DNA"/>
</dbReference>